<dbReference type="EMBL" id="CAHS01000014">
    <property type="protein sequence ID" value="CCG87053.1"/>
    <property type="molecule type" value="Genomic_DNA"/>
</dbReference>
<keyword evidence="2" id="KW-1185">Reference proteome</keyword>
<evidence type="ECO:0000313" key="2">
    <source>
        <dbReference type="Proteomes" id="UP000018217"/>
    </source>
</evidence>
<accession>V5Z737</accession>
<dbReference type="Proteomes" id="UP000018217">
    <property type="component" value="Unassembled WGS sequence"/>
</dbReference>
<dbReference type="Gene3D" id="1.20.5.5260">
    <property type="match status" value="1"/>
</dbReference>
<dbReference type="STRING" id="1161919.EPIR_1688"/>
<gene>
    <name evidence="1" type="ORF">EPIR_1688</name>
</gene>
<reference evidence="1 2" key="1">
    <citation type="journal article" date="2013" name="Syst. Appl. Microbiol.">
        <title>Phylogenetic position and virulence apparatus of the pear flower necrosis pathogen Erwinia piriflorinigrans CFBP 5888T as assessed by comparative genomics.</title>
        <authorList>
            <person name="Smits T.H."/>
            <person name="Rezzonico F."/>
            <person name="Lopez M.M."/>
            <person name="Blom J."/>
            <person name="Goesmann A."/>
            <person name="Frey J.E."/>
            <person name="Duffy B."/>
        </authorList>
    </citation>
    <scope>NUCLEOTIDE SEQUENCE [LARGE SCALE GENOMIC DNA]</scope>
    <source>
        <strain evidence="2">CFBP5888</strain>
    </source>
</reference>
<dbReference type="AlphaFoldDB" id="V5Z737"/>
<organism evidence="1 2">
    <name type="scientific">Erwinia piriflorinigrans CFBP 5888</name>
    <dbReference type="NCBI Taxonomy" id="1161919"/>
    <lineage>
        <taxon>Bacteria</taxon>
        <taxon>Pseudomonadati</taxon>
        <taxon>Pseudomonadota</taxon>
        <taxon>Gammaproteobacteria</taxon>
        <taxon>Enterobacterales</taxon>
        <taxon>Erwiniaceae</taxon>
        <taxon>Erwinia</taxon>
    </lineage>
</organism>
<name>V5Z737_9GAMM</name>
<evidence type="ECO:0000313" key="1">
    <source>
        <dbReference type="EMBL" id="CCG87053.1"/>
    </source>
</evidence>
<comment type="caution">
    <text evidence="1">The sequence shown here is derived from an EMBL/GenBank/DDBJ whole genome shotgun (WGS) entry which is preliminary data.</text>
</comment>
<protein>
    <submittedName>
        <fullName evidence="1">Regulatory protein ariR</fullName>
    </submittedName>
</protein>
<dbReference type="InterPro" id="IPR024753">
    <property type="entry name" value="AriR"/>
</dbReference>
<dbReference type="RefSeq" id="WP_023654851.1">
    <property type="nucleotide sequence ID" value="NZ_CAHS01000014.1"/>
</dbReference>
<sequence length="82" mass="9177">MQQISLQSKVFAYFPPGVEKSSLKFQSLGCVISELNAEGRHITNKALILKLIEKLEMTTDVIMLDVYRHLLEVIIGSTPDDA</sequence>
<dbReference type="Pfam" id="PF10798">
    <property type="entry name" value="YmgB"/>
    <property type="match status" value="1"/>
</dbReference>
<proteinExistence type="predicted"/>
<dbReference type="GO" id="GO:0071468">
    <property type="term" value="P:cellular response to acidic pH"/>
    <property type="evidence" value="ECO:0007669"/>
    <property type="project" value="InterPro"/>
</dbReference>